<keyword evidence="4" id="KW-0143">Chaperone</keyword>
<dbReference type="EMBL" id="CAUOFW020001149">
    <property type="protein sequence ID" value="CAK9141551.1"/>
    <property type="molecule type" value="Genomic_DNA"/>
</dbReference>
<name>A0ABC8RB99_9AQUA</name>
<dbReference type="SUPFAM" id="SSF55874">
    <property type="entry name" value="ATPase domain of HSP90 chaperone/DNA topoisomerase II/histidine kinase"/>
    <property type="match status" value="1"/>
</dbReference>
<dbReference type="PANTHER" id="PTHR11528">
    <property type="entry name" value="HEAT SHOCK PROTEIN 90 FAMILY MEMBER"/>
    <property type="match status" value="1"/>
</dbReference>
<dbReference type="InterPro" id="IPR036890">
    <property type="entry name" value="HATPase_C_sf"/>
</dbReference>
<keyword evidence="3" id="KW-0067">ATP-binding</keyword>
<feature type="non-terminal residue" evidence="5">
    <location>
        <position position="1"/>
    </location>
</feature>
<dbReference type="PRINTS" id="PR00775">
    <property type="entry name" value="HEATSHOCK90"/>
</dbReference>
<keyword evidence="6" id="KW-1185">Reference proteome</keyword>
<sequence>RNYQERDVPVERDVQLRKSQAGGSFTVTRDTSGELLGKGTKITLYLKEDQLEYLEECRLRDLIMKNSEFINYPISLWIGVHQLPKAQGFEFDNGFGFEFYSGFEFEFERGFECSTASTSTTILASNSKASSRWQIRQDRLP</sequence>
<reference evidence="5 6" key="1">
    <citation type="submission" date="2024-02" db="EMBL/GenBank/DDBJ databases">
        <authorList>
            <person name="Vignale AGUSTIN F."/>
            <person name="Sosa J E."/>
            <person name="Modenutti C."/>
        </authorList>
    </citation>
    <scope>NUCLEOTIDE SEQUENCE [LARGE SCALE GENOMIC DNA]</scope>
</reference>
<dbReference type="InterPro" id="IPR001404">
    <property type="entry name" value="Hsp90_fam"/>
</dbReference>
<evidence type="ECO:0000256" key="3">
    <source>
        <dbReference type="ARBA" id="ARBA00022840"/>
    </source>
</evidence>
<organism evidence="5 6">
    <name type="scientific">Ilex paraguariensis</name>
    <name type="common">yerba mate</name>
    <dbReference type="NCBI Taxonomy" id="185542"/>
    <lineage>
        <taxon>Eukaryota</taxon>
        <taxon>Viridiplantae</taxon>
        <taxon>Streptophyta</taxon>
        <taxon>Embryophyta</taxon>
        <taxon>Tracheophyta</taxon>
        <taxon>Spermatophyta</taxon>
        <taxon>Magnoliopsida</taxon>
        <taxon>eudicotyledons</taxon>
        <taxon>Gunneridae</taxon>
        <taxon>Pentapetalae</taxon>
        <taxon>asterids</taxon>
        <taxon>campanulids</taxon>
        <taxon>Aquifoliales</taxon>
        <taxon>Aquifoliaceae</taxon>
        <taxon>Ilex</taxon>
    </lineage>
</organism>
<comment type="similarity">
    <text evidence="1">Belongs to the heat shock protein 90 family.</text>
</comment>
<gene>
    <name evidence="5" type="ORF">ILEXP_LOCUS9145</name>
</gene>
<accession>A0ABC8RB99</accession>
<comment type="caution">
    <text evidence="5">The sequence shown here is derived from an EMBL/GenBank/DDBJ whole genome shotgun (WGS) entry which is preliminary data.</text>
</comment>
<dbReference type="AlphaFoldDB" id="A0ABC8RB99"/>
<keyword evidence="2" id="KW-0547">Nucleotide-binding</keyword>
<dbReference type="GO" id="GO:0005524">
    <property type="term" value="F:ATP binding"/>
    <property type="evidence" value="ECO:0007669"/>
    <property type="project" value="UniProtKB-KW"/>
</dbReference>
<dbReference type="InterPro" id="IPR020575">
    <property type="entry name" value="Hsp90_N"/>
</dbReference>
<evidence type="ECO:0000313" key="5">
    <source>
        <dbReference type="EMBL" id="CAK9141551.1"/>
    </source>
</evidence>
<evidence type="ECO:0000256" key="2">
    <source>
        <dbReference type="ARBA" id="ARBA00022741"/>
    </source>
</evidence>
<evidence type="ECO:0000313" key="6">
    <source>
        <dbReference type="Proteomes" id="UP001642360"/>
    </source>
</evidence>
<proteinExistence type="inferred from homology"/>
<dbReference type="Proteomes" id="UP001642360">
    <property type="component" value="Unassembled WGS sequence"/>
</dbReference>
<evidence type="ECO:0000256" key="4">
    <source>
        <dbReference type="ARBA" id="ARBA00023186"/>
    </source>
</evidence>
<dbReference type="Gene3D" id="3.30.565.10">
    <property type="entry name" value="Histidine kinase-like ATPase, C-terminal domain"/>
    <property type="match status" value="1"/>
</dbReference>
<protein>
    <submittedName>
        <fullName evidence="5">Uncharacterized protein</fullName>
    </submittedName>
</protein>
<evidence type="ECO:0000256" key="1">
    <source>
        <dbReference type="ARBA" id="ARBA00008239"/>
    </source>
</evidence>